<reference evidence="1" key="1">
    <citation type="submission" date="2018-02" db="EMBL/GenBank/DDBJ databases">
        <title>Rhizophora mucronata_Transcriptome.</title>
        <authorList>
            <person name="Meera S.P."/>
            <person name="Sreeshan A."/>
            <person name="Augustine A."/>
        </authorList>
    </citation>
    <scope>NUCLEOTIDE SEQUENCE</scope>
    <source>
        <tissue evidence="1">Leaf</tissue>
    </source>
</reference>
<organism evidence="1">
    <name type="scientific">Rhizophora mucronata</name>
    <name type="common">Asiatic mangrove</name>
    <dbReference type="NCBI Taxonomy" id="61149"/>
    <lineage>
        <taxon>Eukaryota</taxon>
        <taxon>Viridiplantae</taxon>
        <taxon>Streptophyta</taxon>
        <taxon>Embryophyta</taxon>
        <taxon>Tracheophyta</taxon>
        <taxon>Spermatophyta</taxon>
        <taxon>Magnoliopsida</taxon>
        <taxon>eudicotyledons</taxon>
        <taxon>Gunneridae</taxon>
        <taxon>Pentapetalae</taxon>
        <taxon>rosids</taxon>
        <taxon>fabids</taxon>
        <taxon>Malpighiales</taxon>
        <taxon>Rhizophoraceae</taxon>
        <taxon>Rhizophora</taxon>
    </lineage>
</organism>
<proteinExistence type="predicted"/>
<dbReference type="EMBL" id="GGEC01028155">
    <property type="protein sequence ID" value="MBX08639.1"/>
    <property type="molecule type" value="Transcribed_RNA"/>
</dbReference>
<sequence>MVTLMLFWSLFWSLKFLE</sequence>
<protein>
    <submittedName>
        <fullName evidence="1">Uncharacterized protein</fullName>
    </submittedName>
</protein>
<evidence type="ECO:0000313" key="1">
    <source>
        <dbReference type="EMBL" id="MBX08639.1"/>
    </source>
</evidence>
<accession>A0A2P2KSC7</accession>
<name>A0A2P2KSC7_RHIMU</name>
<dbReference type="AlphaFoldDB" id="A0A2P2KSC7"/>